<evidence type="ECO:0000313" key="2">
    <source>
        <dbReference type="Proteomes" id="UP000805704"/>
    </source>
</evidence>
<dbReference type="Proteomes" id="UP000805704">
    <property type="component" value="Chromosome 7"/>
</dbReference>
<dbReference type="EMBL" id="CM024795">
    <property type="protein sequence ID" value="KAG8001115.1"/>
    <property type="molecule type" value="Genomic_DNA"/>
</dbReference>
<comment type="caution">
    <text evidence="1">The sequence shown here is derived from an EMBL/GenBank/DDBJ whole genome shotgun (WGS) entry which is preliminary data.</text>
</comment>
<keyword evidence="2" id="KW-1185">Reference proteome</keyword>
<organism evidence="1 2">
    <name type="scientific">Nibea albiflora</name>
    <name type="common">Yellow drum</name>
    <name type="synonym">Corvina albiflora</name>
    <dbReference type="NCBI Taxonomy" id="240163"/>
    <lineage>
        <taxon>Eukaryota</taxon>
        <taxon>Metazoa</taxon>
        <taxon>Chordata</taxon>
        <taxon>Craniata</taxon>
        <taxon>Vertebrata</taxon>
        <taxon>Euteleostomi</taxon>
        <taxon>Actinopterygii</taxon>
        <taxon>Neopterygii</taxon>
        <taxon>Teleostei</taxon>
        <taxon>Neoteleostei</taxon>
        <taxon>Acanthomorphata</taxon>
        <taxon>Eupercaria</taxon>
        <taxon>Sciaenidae</taxon>
        <taxon>Nibea</taxon>
    </lineage>
</organism>
<feature type="non-terminal residue" evidence="1">
    <location>
        <position position="1"/>
    </location>
</feature>
<name>A0ACB7EFW1_NIBAL</name>
<gene>
    <name evidence="1" type="ORF">GBF38_006639</name>
</gene>
<protein>
    <submittedName>
        <fullName evidence="1">Uncharacterized protein</fullName>
    </submittedName>
</protein>
<reference evidence="1" key="1">
    <citation type="submission" date="2020-04" db="EMBL/GenBank/DDBJ databases">
        <title>A chromosome-scale assembly and high-density genetic map of the yellow drum (Nibea albiflora) genome.</title>
        <authorList>
            <person name="Xu D."/>
            <person name="Zhang W."/>
            <person name="Chen R."/>
            <person name="Tan P."/>
            <person name="Wang L."/>
            <person name="Song H."/>
            <person name="Tian L."/>
            <person name="Zhu Q."/>
            <person name="Wang B."/>
        </authorList>
    </citation>
    <scope>NUCLEOTIDE SEQUENCE</scope>
    <source>
        <strain evidence="1">ZJHYS-2018</strain>
    </source>
</reference>
<sequence length="184" mass="19838">CDQVTCDQVTCDQVNGDQVNGDQVTCDQVTCDQVTCDQVNGVSVSRTSVLTLCNFGLRVGRTVQTKRRLPEVKYGRPVSAVFLSRCKAFSSSSSTSINLYSASCAKDGALKLPDGAPVSGDEQQLPLSWEKLDMRSVESEAAAKFVSAAGDEDLFSGRAARQTFGSRVSMMIAALAKCRWCWDS</sequence>
<evidence type="ECO:0000313" key="1">
    <source>
        <dbReference type="EMBL" id="KAG8001115.1"/>
    </source>
</evidence>
<proteinExistence type="predicted"/>
<accession>A0ACB7EFW1</accession>